<dbReference type="EMBL" id="CAJJDN010000075">
    <property type="protein sequence ID" value="CAD8101330.1"/>
    <property type="molecule type" value="Genomic_DNA"/>
</dbReference>
<dbReference type="AlphaFoldDB" id="A0A8S1PDP6"/>
<reference evidence="2" key="1">
    <citation type="submission" date="2021-01" db="EMBL/GenBank/DDBJ databases">
        <authorList>
            <consortium name="Genoscope - CEA"/>
            <person name="William W."/>
        </authorList>
    </citation>
    <scope>NUCLEOTIDE SEQUENCE</scope>
</reference>
<organism evidence="2 3">
    <name type="scientific">Paramecium sonneborni</name>
    <dbReference type="NCBI Taxonomy" id="65129"/>
    <lineage>
        <taxon>Eukaryota</taxon>
        <taxon>Sar</taxon>
        <taxon>Alveolata</taxon>
        <taxon>Ciliophora</taxon>
        <taxon>Intramacronucleata</taxon>
        <taxon>Oligohymenophorea</taxon>
        <taxon>Peniculida</taxon>
        <taxon>Parameciidae</taxon>
        <taxon>Paramecium</taxon>
    </lineage>
</organism>
<keyword evidence="3" id="KW-1185">Reference proteome</keyword>
<evidence type="ECO:0000313" key="3">
    <source>
        <dbReference type="Proteomes" id="UP000692954"/>
    </source>
</evidence>
<evidence type="ECO:0000313" key="2">
    <source>
        <dbReference type="EMBL" id="CAD8101330.1"/>
    </source>
</evidence>
<feature type="compositionally biased region" description="Polar residues" evidence="1">
    <location>
        <begin position="71"/>
        <end position="82"/>
    </location>
</feature>
<feature type="region of interest" description="Disordered" evidence="1">
    <location>
        <begin position="66"/>
        <end position="89"/>
    </location>
</feature>
<comment type="caution">
    <text evidence="2">The sequence shown here is derived from an EMBL/GenBank/DDBJ whole genome shotgun (WGS) entry which is preliminary data.</text>
</comment>
<protein>
    <submittedName>
        <fullName evidence="2">Uncharacterized protein</fullName>
    </submittedName>
</protein>
<gene>
    <name evidence="2" type="ORF">PSON_ATCC_30995.1.T0750219</name>
</gene>
<sequence length="260" mass="31572">MLSNNYLQSFKNNISEYFSDYEDCNISLPRFKLIKEFSKNVKNIQSFVPFIRERDQMNRLVRINSEKQRYNTDNSRSPTNQHHTPDGHWHFNKHYILPEKRKKPNLKFNYLIKVEPKIEQASQRIQSKPDLIEETIQPKQQQVQKIQFFQRNNLKSKTKKFMNFNNQNLLNDEPKKFQIQVPTDVLQPYISHEMEQMKQDLFFKVDMDYHFPSDLTDKLIQQKQHIEKLKKRLKEWGEMKSPEDIQDLKEYAKYILQKNA</sequence>
<accession>A0A8S1PDP6</accession>
<dbReference type="Proteomes" id="UP000692954">
    <property type="component" value="Unassembled WGS sequence"/>
</dbReference>
<proteinExistence type="predicted"/>
<dbReference type="OrthoDB" id="293802at2759"/>
<name>A0A8S1PDP6_9CILI</name>
<evidence type="ECO:0000256" key="1">
    <source>
        <dbReference type="SAM" id="MobiDB-lite"/>
    </source>
</evidence>